<dbReference type="InterPro" id="IPR039121">
    <property type="entry name" value="NUDT19"/>
</dbReference>
<comment type="cofactor">
    <cofactor evidence="1">
        <name>Mn(2+)</name>
        <dbReference type="ChEBI" id="CHEBI:29035"/>
    </cofactor>
</comment>
<evidence type="ECO:0000256" key="1">
    <source>
        <dbReference type="ARBA" id="ARBA00001936"/>
    </source>
</evidence>
<keyword evidence="4 8" id="KW-0378">Hydrolase</keyword>
<dbReference type="PROSITE" id="PS51462">
    <property type="entry name" value="NUDIX"/>
    <property type="match status" value="1"/>
</dbReference>
<organism evidence="8 9">
    <name type="scientific">Sphingomicrobium clamense</name>
    <dbReference type="NCBI Taxonomy" id="2851013"/>
    <lineage>
        <taxon>Bacteria</taxon>
        <taxon>Pseudomonadati</taxon>
        <taxon>Pseudomonadota</taxon>
        <taxon>Alphaproteobacteria</taxon>
        <taxon>Sphingomonadales</taxon>
        <taxon>Sphingomonadaceae</taxon>
        <taxon>Sphingomicrobium</taxon>
    </lineage>
</organism>
<feature type="domain" description="Nudix hydrolase" evidence="7">
    <location>
        <begin position="21"/>
        <end position="171"/>
    </location>
</feature>
<evidence type="ECO:0000256" key="5">
    <source>
        <dbReference type="ARBA" id="ARBA00022842"/>
    </source>
</evidence>
<protein>
    <submittedName>
        <fullName evidence="8">NUDIX hydrolase</fullName>
    </submittedName>
</protein>
<evidence type="ECO:0000256" key="2">
    <source>
        <dbReference type="ARBA" id="ARBA00001946"/>
    </source>
</evidence>
<comment type="caution">
    <text evidence="8">The sequence shown here is derived from an EMBL/GenBank/DDBJ whole genome shotgun (WGS) entry which is preliminary data.</text>
</comment>
<dbReference type="Proteomes" id="UP000698028">
    <property type="component" value="Unassembled WGS sequence"/>
</dbReference>
<sequence length="228" mass="25153">MPRPRKSRVSKANERVVSDDDYIPAATLILAREPDAGGAPEYLMVRRHGKMAFAANAWVWPGGRVDAADHEGAADDLDAARIAAVRETREEVDLDIDPATLVPFARWAPKMKLARRFDTWFFLARAPLPDAPLTLQEGEIVEARWTSAQAMLDAIAAGKAGAIFPTKRNLERLARFASIDEAIVDARAQSLDRIVPWVEDRDGQKRVCIPEGRGYPVTSEPLDSAVRA</sequence>
<dbReference type="GO" id="GO:0016787">
    <property type="term" value="F:hydrolase activity"/>
    <property type="evidence" value="ECO:0007669"/>
    <property type="project" value="UniProtKB-KW"/>
</dbReference>
<keyword evidence="9" id="KW-1185">Reference proteome</keyword>
<evidence type="ECO:0000313" key="8">
    <source>
        <dbReference type="EMBL" id="MBW0144648.1"/>
    </source>
</evidence>
<dbReference type="EMBL" id="JAHVAH010000001">
    <property type="protein sequence ID" value="MBW0144648.1"/>
    <property type="molecule type" value="Genomic_DNA"/>
</dbReference>
<keyword evidence="5" id="KW-0460">Magnesium</keyword>
<evidence type="ECO:0000256" key="4">
    <source>
        <dbReference type="ARBA" id="ARBA00022801"/>
    </source>
</evidence>
<dbReference type="PANTHER" id="PTHR12318:SF0">
    <property type="entry name" value="ACYL-COENZYME A DIPHOSPHATASE NUDT19"/>
    <property type="match status" value="1"/>
</dbReference>
<dbReference type="Pfam" id="PF00293">
    <property type="entry name" value="NUDIX"/>
    <property type="match status" value="1"/>
</dbReference>
<dbReference type="CDD" id="cd18870">
    <property type="entry name" value="NUDIX_AcylCoAdiphos_Nudt19"/>
    <property type="match status" value="1"/>
</dbReference>
<gene>
    <name evidence="8" type="ORF">KTQ36_04985</name>
</gene>
<accession>A0ABS6V526</accession>
<reference evidence="8 9" key="1">
    <citation type="submission" date="2021-07" db="EMBL/GenBank/DDBJ databases">
        <title>The draft genome sequence of Sphingomicrobium sp. B8.</title>
        <authorList>
            <person name="Mu L."/>
        </authorList>
    </citation>
    <scope>NUCLEOTIDE SEQUENCE [LARGE SCALE GENOMIC DNA]</scope>
    <source>
        <strain evidence="8 9">B8</strain>
    </source>
</reference>
<comment type="cofactor">
    <cofactor evidence="2">
        <name>Mg(2+)</name>
        <dbReference type="ChEBI" id="CHEBI:18420"/>
    </cofactor>
</comment>
<proteinExistence type="predicted"/>
<keyword evidence="3" id="KW-0479">Metal-binding</keyword>
<name>A0ABS6V526_9SPHN</name>
<dbReference type="PANTHER" id="PTHR12318">
    <property type="entry name" value="TESTOSTERONE-REGULATED PROTEIN RP2"/>
    <property type="match status" value="1"/>
</dbReference>
<evidence type="ECO:0000256" key="6">
    <source>
        <dbReference type="ARBA" id="ARBA00023211"/>
    </source>
</evidence>
<evidence type="ECO:0000256" key="3">
    <source>
        <dbReference type="ARBA" id="ARBA00022723"/>
    </source>
</evidence>
<keyword evidence="6" id="KW-0464">Manganese</keyword>
<dbReference type="InterPro" id="IPR000086">
    <property type="entry name" value="NUDIX_hydrolase_dom"/>
</dbReference>
<evidence type="ECO:0000313" key="9">
    <source>
        <dbReference type="Proteomes" id="UP000698028"/>
    </source>
</evidence>
<evidence type="ECO:0000259" key="7">
    <source>
        <dbReference type="PROSITE" id="PS51462"/>
    </source>
</evidence>